<dbReference type="Proteomes" id="UP001256588">
    <property type="component" value="Unassembled WGS sequence"/>
</dbReference>
<comment type="caution">
    <text evidence="1">The sequence shown here is derived from an EMBL/GenBank/DDBJ whole genome shotgun (WGS) entry which is preliminary data.</text>
</comment>
<evidence type="ECO:0008006" key="3">
    <source>
        <dbReference type="Google" id="ProtNLM"/>
    </source>
</evidence>
<dbReference type="SUPFAM" id="SSF51316">
    <property type="entry name" value="Mss4-like"/>
    <property type="match status" value="1"/>
</dbReference>
<accession>A0ABU1XRE3</accession>
<gene>
    <name evidence="1" type="ORF">J2W68_000034</name>
</gene>
<reference evidence="1 2" key="1">
    <citation type="submission" date="2023-07" db="EMBL/GenBank/DDBJ databases">
        <title>Sorghum-associated microbial communities from plants grown in Nebraska, USA.</title>
        <authorList>
            <person name="Schachtman D."/>
        </authorList>
    </citation>
    <scope>NUCLEOTIDE SEQUENCE [LARGE SCALE GENOMIC DNA]</scope>
    <source>
        <strain evidence="1 2">4099</strain>
    </source>
</reference>
<sequence>MVHTGRCHCGSLANELDGDIAEGCDCNGSKCLRRGGDGARL</sequence>
<dbReference type="EMBL" id="JAVDWO010000001">
    <property type="protein sequence ID" value="MDR7191332.1"/>
    <property type="molecule type" value="Genomic_DNA"/>
</dbReference>
<evidence type="ECO:0000313" key="1">
    <source>
        <dbReference type="EMBL" id="MDR7191332.1"/>
    </source>
</evidence>
<keyword evidence="2" id="KW-1185">Reference proteome</keyword>
<proteinExistence type="predicted"/>
<organism evidence="1 2">
    <name type="scientific">Luteimonas terrae</name>
    <dbReference type="NCBI Taxonomy" id="1530191"/>
    <lineage>
        <taxon>Bacteria</taxon>
        <taxon>Pseudomonadati</taxon>
        <taxon>Pseudomonadota</taxon>
        <taxon>Gammaproteobacteria</taxon>
        <taxon>Lysobacterales</taxon>
        <taxon>Lysobacteraceae</taxon>
        <taxon>Luteimonas</taxon>
    </lineage>
</organism>
<evidence type="ECO:0000313" key="2">
    <source>
        <dbReference type="Proteomes" id="UP001256588"/>
    </source>
</evidence>
<dbReference type="InterPro" id="IPR011057">
    <property type="entry name" value="Mss4-like_sf"/>
</dbReference>
<name>A0ABU1XRE3_9GAMM</name>
<protein>
    <recommendedName>
        <fullName evidence="3">Metallothionein</fullName>
    </recommendedName>
</protein>